<evidence type="ECO:0000256" key="2">
    <source>
        <dbReference type="ARBA" id="ARBA00022884"/>
    </source>
</evidence>
<evidence type="ECO:0000256" key="4">
    <source>
        <dbReference type="PROSITE-ProRule" id="PRU00209"/>
    </source>
</evidence>
<feature type="compositionally biased region" description="Basic and acidic residues" evidence="5">
    <location>
        <begin position="1"/>
        <end position="11"/>
    </location>
</feature>
<evidence type="ECO:0000256" key="3">
    <source>
        <dbReference type="ARBA" id="ARBA00022917"/>
    </source>
</evidence>
<keyword evidence="3" id="KW-0648">Protein biosynthesis</keyword>
<dbReference type="InterPro" id="IPR051270">
    <property type="entry name" value="Tyrosine-tRNA_ligase_regulator"/>
</dbReference>
<reference evidence="7 8" key="1">
    <citation type="journal article" date="2024" name="Genome Biol. Evol.">
        <title>Chromosome-level genome assembly of the viviparous eelpout Zoarces viviparus.</title>
        <authorList>
            <person name="Fuhrmann N."/>
            <person name="Brasseur M.V."/>
            <person name="Bakowski C.E."/>
            <person name="Podsiadlowski L."/>
            <person name="Prost S."/>
            <person name="Krehenwinkel H."/>
            <person name="Mayer C."/>
        </authorList>
    </citation>
    <scope>NUCLEOTIDE SEQUENCE [LARGE SCALE GENOMIC DNA]</scope>
    <source>
        <strain evidence="7">NO-MEL_2022_Ind0_liver</strain>
    </source>
</reference>
<evidence type="ECO:0000256" key="1">
    <source>
        <dbReference type="ARBA" id="ARBA00022555"/>
    </source>
</evidence>
<dbReference type="EMBL" id="JBCEZU010000013">
    <property type="protein sequence ID" value="KAK9540390.1"/>
    <property type="molecule type" value="Genomic_DNA"/>
</dbReference>
<evidence type="ECO:0000313" key="7">
    <source>
        <dbReference type="EMBL" id="KAK9540390.1"/>
    </source>
</evidence>
<dbReference type="Gene3D" id="2.40.50.140">
    <property type="entry name" value="Nucleic acid-binding proteins"/>
    <property type="match status" value="1"/>
</dbReference>
<gene>
    <name evidence="7" type="ORF">VZT92_002845</name>
</gene>
<evidence type="ECO:0000256" key="5">
    <source>
        <dbReference type="SAM" id="MobiDB-lite"/>
    </source>
</evidence>
<evidence type="ECO:0000313" key="8">
    <source>
        <dbReference type="Proteomes" id="UP001488805"/>
    </source>
</evidence>
<keyword evidence="2 4" id="KW-0694">RNA-binding</keyword>
<keyword evidence="1 4" id="KW-0820">tRNA-binding</keyword>
<comment type="caution">
    <text evidence="7">The sequence shown here is derived from an EMBL/GenBank/DDBJ whole genome shotgun (WGS) entry which is preliminary data.</text>
</comment>
<feature type="region of interest" description="Disordered" evidence="5">
    <location>
        <begin position="1"/>
        <end position="20"/>
    </location>
</feature>
<protein>
    <recommendedName>
        <fullName evidence="6">tRNA-binding domain-containing protein</fullName>
    </recommendedName>
</protein>
<dbReference type="PANTHER" id="PTHR11586">
    <property type="entry name" value="TRNA-AMINOACYLATION COFACTOR ARC1 FAMILY MEMBER"/>
    <property type="match status" value="1"/>
</dbReference>
<sequence length="81" mass="8899">MQGGEKAEKKQAAPNQDNAKVDVSRLDLRVGRIISTVQLPETDGLYVEQVDVGETCPRTVVSELAKHIPLDQVLILLNIMC</sequence>
<dbReference type="PROSITE" id="PS50886">
    <property type="entry name" value="TRBD"/>
    <property type="match status" value="1"/>
</dbReference>
<evidence type="ECO:0000259" key="6">
    <source>
        <dbReference type="PROSITE" id="PS50886"/>
    </source>
</evidence>
<proteinExistence type="predicted"/>
<dbReference type="InterPro" id="IPR002547">
    <property type="entry name" value="tRNA-bd_dom"/>
</dbReference>
<dbReference type="Pfam" id="PF01588">
    <property type="entry name" value="tRNA_bind"/>
    <property type="match status" value="1"/>
</dbReference>
<dbReference type="InterPro" id="IPR012340">
    <property type="entry name" value="NA-bd_OB-fold"/>
</dbReference>
<name>A0AAW1G1J3_ZOAVI</name>
<dbReference type="GO" id="GO:0000049">
    <property type="term" value="F:tRNA binding"/>
    <property type="evidence" value="ECO:0007669"/>
    <property type="project" value="UniProtKB-UniRule"/>
</dbReference>
<dbReference type="Proteomes" id="UP001488805">
    <property type="component" value="Unassembled WGS sequence"/>
</dbReference>
<feature type="domain" description="TRNA-binding" evidence="6">
    <location>
        <begin position="22"/>
        <end position="81"/>
    </location>
</feature>
<organism evidence="7 8">
    <name type="scientific">Zoarces viviparus</name>
    <name type="common">Viviparous eelpout</name>
    <name type="synonym">Blennius viviparus</name>
    <dbReference type="NCBI Taxonomy" id="48416"/>
    <lineage>
        <taxon>Eukaryota</taxon>
        <taxon>Metazoa</taxon>
        <taxon>Chordata</taxon>
        <taxon>Craniata</taxon>
        <taxon>Vertebrata</taxon>
        <taxon>Euteleostomi</taxon>
        <taxon>Actinopterygii</taxon>
        <taxon>Neopterygii</taxon>
        <taxon>Teleostei</taxon>
        <taxon>Neoteleostei</taxon>
        <taxon>Acanthomorphata</taxon>
        <taxon>Eupercaria</taxon>
        <taxon>Perciformes</taxon>
        <taxon>Cottioidei</taxon>
        <taxon>Zoarcales</taxon>
        <taxon>Zoarcidae</taxon>
        <taxon>Zoarcinae</taxon>
        <taxon>Zoarces</taxon>
    </lineage>
</organism>
<accession>A0AAW1G1J3</accession>
<dbReference type="AlphaFoldDB" id="A0AAW1G1J3"/>
<dbReference type="SUPFAM" id="SSF50249">
    <property type="entry name" value="Nucleic acid-binding proteins"/>
    <property type="match status" value="1"/>
</dbReference>
<keyword evidence="8" id="KW-1185">Reference proteome</keyword>
<dbReference type="PANTHER" id="PTHR11586:SF33">
    <property type="entry name" value="AMINOACYL TRNA SYNTHASE COMPLEX-INTERACTING MULTIFUNCTIONAL PROTEIN 1"/>
    <property type="match status" value="1"/>
</dbReference>
<dbReference type="GO" id="GO:0006412">
    <property type="term" value="P:translation"/>
    <property type="evidence" value="ECO:0007669"/>
    <property type="project" value="UniProtKB-KW"/>
</dbReference>